<evidence type="ECO:0000313" key="2">
    <source>
        <dbReference type="Proteomes" id="UP000440224"/>
    </source>
</evidence>
<protein>
    <submittedName>
        <fullName evidence="1">Uncharacterized protein</fullName>
    </submittedName>
</protein>
<dbReference type="PROSITE" id="PS51257">
    <property type="entry name" value="PROKAR_LIPOPROTEIN"/>
    <property type="match status" value="1"/>
</dbReference>
<dbReference type="RefSeq" id="WP_153823102.1">
    <property type="nucleotide sequence ID" value="NZ_WJIE01000011.1"/>
</dbReference>
<dbReference type="Proteomes" id="UP000440224">
    <property type="component" value="Unassembled WGS sequence"/>
</dbReference>
<reference evidence="1 2" key="1">
    <citation type="submission" date="2019-10" db="EMBL/GenBank/DDBJ databases">
        <title>A soil myxobacterium in the family Polyangiaceae.</title>
        <authorList>
            <person name="Li Y."/>
            <person name="Wang J."/>
        </authorList>
    </citation>
    <scope>NUCLEOTIDE SEQUENCE [LARGE SCALE GENOMIC DNA]</scope>
    <source>
        <strain evidence="1 2">DSM 14734</strain>
    </source>
</reference>
<keyword evidence="2" id="KW-1185">Reference proteome</keyword>
<comment type="caution">
    <text evidence="1">The sequence shown here is derived from an EMBL/GenBank/DDBJ whole genome shotgun (WGS) entry which is preliminary data.</text>
</comment>
<evidence type="ECO:0000313" key="1">
    <source>
        <dbReference type="EMBL" id="MRG96291.1"/>
    </source>
</evidence>
<accession>A0A6N7Q610</accession>
<dbReference type="EMBL" id="WJIE01000011">
    <property type="protein sequence ID" value="MRG96291.1"/>
    <property type="molecule type" value="Genomic_DNA"/>
</dbReference>
<proteinExistence type="predicted"/>
<dbReference type="AlphaFoldDB" id="A0A6N7Q610"/>
<gene>
    <name evidence="1" type="ORF">GF068_30870</name>
</gene>
<name>A0A6N7Q610_9BACT</name>
<sequence length="433" mass="44140">MRSTKKTRALGQVLALSFVLGAGGCVVLGYNFDKKPPDSCERTADCPGVDSDCGKRACTEGVCTYVEVKDAGEKPLGQPRDDCQDVTCDGKGLAVSKPAPLEVPLPGDECAVGQCFDGTPLVVPKEKDTPCGKDGALACDGAGFCAGCTMPSECGDDNLCLKWSCTEGICIGAYEPVGTILADTVKGDCMAEACDGAGGIDQIPYPMDAADDMNPCTADICKGTTTEHENAANGTPCETGCRACTDGVCGECSEGTTCVAEVCVSNGAQPVGSACAGPADCKTGFCIDNICCESACAEDCMGCGNTTTGQPNGICAPALDNTNPGGRCEGLDVCIGGTCRCENGVLDGNELKVDCGGTCAPCKGTWVCNGTSGCGAPVAKCCAFDCIGCDDETAACFELQNTPCFIGENPKTFTGGTFWDICAKCNRMTCLCQ</sequence>
<dbReference type="OrthoDB" id="5494232at2"/>
<organism evidence="1 2">
    <name type="scientific">Polyangium spumosum</name>
    <dbReference type="NCBI Taxonomy" id="889282"/>
    <lineage>
        <taxon>Bacteria</taxon>
        <taxon>Pseudomonadati</taxon>
        <taxon>Myxococcota</taxon>
        <taxon>Polyangia</taxon>
        <taxon>Polyangiales</taxon>
        <taxon>Polyangiaceae</taxon>
        <taxon>Polyangium</taxon>
    </lineage>
</organism>